<evidence type="ECO:0000313" key="11">
    <source>
        <dbReference type="Proteomes" id="UP000255169"/>
    </source>
</evidence>
<keyword evidence="4 7" id="KW-0812">Transmembrane</keyword>
<evidence type="ECO:0000256" key="7">
    <source>
        <dbReference type="SAM" id="Phobius"/>
    </source>
</evidence>
<evidence type="ECO:0000259" key="8">
    <source>
        <dbReference type="Pfam" id="PF00892"/>
    </source>
</evidence>
<feature type="transmembrane region" description="Helical" evidence="7">
    <location>
        <begin position="24"/>
        <end position="44"/>
    </location>
</feature>
<feature type="transmembrane region" description="Helical" evidence="7">
    <location>
        <begin position="278"/>
        <end position="300"/>
    </location>
</feature>
<proteinExistence type="inferred from homology"/>
<dbReference type="EMBL" id="UHJG01000001">
    <property type="protein sequence ID" value="SUQ01819.1"/>
    <property type="molecule type" value="Genomic_DNA"/>
</dbReference>
<dbReference type="Proteomes" id="UP000255169">
    <property type="component" value="Unassembled WGS sequence"/>
</dbReference>
<evidence type="ECO:0000256" key="3">
    <source>
        <dbReference type="ARBA" id="ARBA00022475"/>
    </source>
</evidence>
<dbReference type="InterPro" id="IPR000620">
    <property type="entry name" value="EamA_dom"/>
</dbReference>
<evidence type="ECO:0000256" key="2">
    <source>
        <dbReference type="ARBA" id="ARBA00007362"/>
    </source>
</evidence>
<reference evidence="10 11" key="2">
    <citation type="submission" date="2018-06" db="EMBL/GenBank/DDBJ databases">
        <authorList>
            <consortium name="Pathogen Informatics"/>
            <person name="Doyle S."/>
        </authorList>
    </citation>
    <scope>NUCLEOTIDE SEQUENCE [LARGE SCALE GENOMIC DNA]</scope>
    <source>
        <strain evidence="10 11">NCTC10476</strain>
    </source>
</reference>
<evidence type="ECO:0000256" key="1">
    <source>
        <dbReference type="ARBA" id="ARBA00004651"/>
    </source>
</evidence>
<accession>A0A085U4Z7</accession>
<feature type="transmembrane region" description="Helical" evidence="7">
    <location>
        <begin position="251"/>
        <end position="271"/>
    </location>
</feature>
<dbReference type="PANTHER" id="PTHR22911">
    <property type="entry name" value="ACYL-MALONYL CONDENSING ENZYME-RELATED"/>
    <property type="match status" value="1"/>
</dbReference>
<keyword evidence="3" id="KW-1003">Cell membrane</keyword>
<dbReference type="InterPro" id="IPR037185">
    <property type="entry name" value="EmrE-like"/>
</dbReference>
<feature type="transmembrane region" description="Helical" evidence="7">
    <location>
        <begin position="169"/>
        <end position="187"/>
    </location>
</feature>
<evidence type="ECO:0000313" key="10">
    <source>
        <dbReference type="EMBL" id="SUQ01819.1"/>
    </source>
</evidence>
<dbReference type="GeneID" id="66880146"/>
<dbReference type="EMBL" id="LN681231">
    <property type="protein sequence ID" value="CEK28255.1"/>
    <property type="molecule type" value="Genomic_DNA"/>
</dbReference>
<dbReference type="eggNOG" id="COG0697">
    <property type="taxonomic scope" value="Bacteria"/>
</dbReference>
<organism evidence="10 11">
    <name type="scientific">Yersinia ruckeri</name>
    <dbReference type="NCBI Taxonomy" id="29486"/>
    <lineage>
        <taxon>Bacteria</taxon>
        <taxon>Pseudomonadati</taxon>
        <taxon>Pseudomonadota</taxon>
        <taxon>Gammaproteobacteria</taxon>
        <taxon>Enterobacterales</taxon>
        <taxon>Yersiniaceae</taxon>
        <taxon>Yersinia</taxon>
    </lineage>
</organism>
<feature type="transmembrane region" description="Helical" evidence="7">
    <location>
        <begin position="306"/>
        <end position="322"/>
    </location>
</feature>
<dbReference type="OrthoDB" id="6496433at2"/>
<dbReference type="STRING" id="29486.UGYR_04980"/>
<sequence>MAITSDISAVSIHRGLLSGRRQGYLLAITSAILLAFTGIIIRVLTDDYHLPTSVLAFWRAALVAVVLLPVLLLIRPAWAKLHWQQVPFYAGYGLLLAIFNGLWTESVVLNGASISTILLYCSVGFTVFLGWIFYQEYLSWGELGVIAVSLLGCFLVSNGSNLTAAEFNLIGLGVGLLSGIGYSFYTLAGRIATERNYPVWNTILYVFGFSAVYQLIFNQMLLWFPLPVLQSMVGDIWFFSHGSEGVDWRGWGLLLVLAAGPTLLGFGLYNLSLKTLPLAVASLILSMELVFTAVLAYFLLNERMSLLQMIGSGLVMGGVLLLRQKEPRLPQPESVTTAGRGV</sequence>
<feature type="domain" description="EamA" evidence="8">
    <location>
        <begin position="170"/>
        <end position="322"/>
    </location>
</feature>
<dbReference type="AlphaFoldDB" id="A0A085U4Z7"/>
<feature type="transmembrane region" description="Helical" evidence="7">
    <location>
        <begin position="140"/>
        <end position="157"/>
    </location>
</feature>
<feature type="transmembrane region" description="Helical" evidence="7">
    <location>
        <begin position="199"/>
        <end position="217"/>
    </location>
</feature>
<gene>
    <name evidence="9" type="ORF">CSF007_12580</name>
    <name evidence="10" type="ORF">NCTC10476_03202</name>
</gene>
<keyword evidence="5 7" id="KW-1133">Transmembrane helix</keyword>
<dbReference type="GO" id="GO:0016020">
    <property type="term" value="C:membrane"/>
    <property type="evidence" value="ECO:0007669"/>
    <property type="project" value="InterPro"/>
</dbReference>
<protein>
    <submittedName>
        <fullName evidence="9">Permease of the drug/metabolite transporter superfamily</fullName>
    </submittedName>
    <submittedName>
        <fullName evidence="10">Putative inner membrane protein</fullName>
    </submittedName>
</protein>
<dbReference type="Gene3D" id="1.10.3730.20">
    <property type="match status" value="1"/>
</dbReference>
<dbReference type="PANTHER" id="PTHR22911:SF79">
    <property type="entry name" value="MOBA-LIKE NTP TRANSFERASE DOMAIN-CONTAINING PROTEIN"/>
    <property type="match status" value="1"/>
</dbReference>
<comment type="similarity">
    <text evidence="2">Belongs to the EamA transporter family.</text>
</comment>
<evidence type="ECO:0000256" key="5">
    <source>
        <dbReference type="ARBA" id="ARBA00022989"/>
    </source>
</evidence>
<evidence type="ECO:0000256" key="4">
    <source>
        <dbReference type="ARBA" id="ARBA00022692"/>
    </source>
</evidence>
<keyword evidence="6 7" id="KW-0472">Membrane</keyword>
<evidence type="ECO:0000313" key="9">
    <source>
        <dbReference type="EMBL" id="CEK28255.1"/>
    </source>
</evidence>
<evidence type="ECO:0000256" key="6">
    <source>
        <dbReference type="ARBA" id="ARBA00023136"/>
    </source>
</evidence>
<keyword evidence="11" id="KW-1185">Reference proteome</keyword>
<dbReference type="Pfam" id="PF00892">
    <property type="entry name" value="EamA"/>
    <property type="match status" value="2"/>
</dbReference>
<name>A0A085U4Z7_YERRU</name>
<dbReference type="SUPFAM" id="SSF103481">
    <property type="entry name" value="Multidrug resistance efflux transporter EmrE"/>
    <property type="match status" value="2"/>
</dbReference>
<feature type="domain" description="EamA" evidence="8">
    <location>
        <begin position="23"/>
        <end position="157"/>
    </location>
</feature>
<dbReference type="KEGG" id="yrb:UGYR_04980"/>
<feature type="transmembrane region" description="Helical" evidence="7">
    <location>
        <begin position="86"/>
        <end position="103"/>
    </location>
</feature>
<feature type="transmembrane region" description="Helical" evidence="7">
    <location>
        <begin position="56"/>
        <end position="74"/>
    </location>
</feature>
<dbReference type="PATRIC" id="fig|29486.44.peg.2682"/>
<feature type="transmembrane region" description="Helical" evidence="7">
    <location>
        <begin position="109"/>
        <end position="133"/>
    </location>
</feature>
<reference evidence="9" key="1">
    <citation type="journal article" date="2015" name="Genome Announc.">
        <title>Complete Genome Sequence of Yersinia ruckeri Strain CSF007-82, Etiologic Agent of Red Mouth Disease in Salmonid Fish.</title>
        <authorList>
            <person name="Nelson M.C."/>
            <person name="LaPatra S.E."/>
            <person name="Welch T.J."/>
            <person name="Graf J."/>
        </authorList>
    </citation>
    <scope>NUCLEOTIDE SEQUENCE</scope>
    <source>
        <strain evidence="9">CSF007-82</strain>
    </source>
</reference>
<comment type="subcellular location">
    <subcellularLocation>
        <location evidence="1">Cell membrane</location>
        <topology evidence="1">Multi-pass membrane protein</topology>
    </subcellularLocation>
</comment>
<dbReference type="RefSeq" id="WP_004717889.1">
    <property type="nucleotide sequence ID" value="NZ_CABIHT010000007.1"/>
</dbReference>